<evidence type="ECO:0000313" key="2">
    <source>
        <dbReference type="Proteomes" id="UP001597568"/>
    </source>
</evidence>
<protein>
    <recommendedName>
        <fullName evidence="3">HEAT repeat domain-containing protein</fullName>
    </recommendedName>
</protein>
<evidence type="ECO:0008006" key="3">
    <source>
        <dbReference type="Google" id="ProtNLM"/>
    </source>
</evidence>
<comment type="caution">
    <text evidence="1">The sequence shown here is derived from an EMBL/GenBank/DDBJ whole genome shotgun (WGS) entry which is preliminary data.</text>
</comment>
<dbReference type="EMBL" id="JBHUOR010000123">
    <property type="protein sequence ID" value="MFD2869637.1"/>
    <property type="molecule type" value="Genomic_DNA"/>
</dbReference>
<accession>A0ABW5Y2U1</accession>
<gene>
    <name evidence="1" type="ORF">ACFSY7_14165</name>
</gene>
<dbReference type="RefSeq" id="WP_380148281.1">
    <property type="nucleotide sequence ID" value="NZ_JBHUOR010000123.1"/>
</dbReference>
<evidence type="ECO:0000313" key="1">
    <source>
        <dbReference type="EMBL" id="MFD2869637.1"/>
    </source>
</evidence>
<sequence length="607" mass="70153">MSEFKRFISRTWKNAKKDIKAEANQQFKIDFEGHQIVVQSTFDCTTLVVDDEVIDEKYRPTKLGKLRISETVKGQKDGLDVKAKVGGTTTLDCTFYINGKKIIKQKREIQIYAWKHRTKIIPFLIETYEKNGSFENIVLPDDDYYFLEDDERLAPGEYCDRLFSLEEQGYEDTFAKRLVKKVDWLLEKPADKTRNDIYEAVMDDDFPEYAFAFKEQLAQLEVDEDALYKEAKWFMEHAAHRYVVDFALLLLGRTTVKKDLEMLRVIGRHEEFTAFVAAAIMGHGAEANEILFDSMKHTKSYGQRAALILLNEPITEEMQQWLLYDIPLTDDLDVVTVAMIAQKSSLATALKADVVSEALFERATAILVPLVVIEELAELYDELPDALLDYVRHAKMHITSYEQVHPLAKMALSFAEYDWEEVFESSTWQPVEKNLVTSGIQSILTSSNWQPKIDKAFAEGRNMAQAIDIARASGYDYIPLVYKKIVNGNFEPYLYEALIVQGDYRQFIAVVDYVEQFELSLLNPVERECIELVIDALASHDGVGKTLMHHALQLDDEMLEWRVLTTFDVWKVSSYLPDFEEDLKKIVKKSPEREHRRFAKRLLKGHD</sequence>
<keyword evidence="2" id="KW-1185">Reference proteome</keyword>
<name>A0ABW5Y2U1_9BACL</name>
<dbReference type="Proteomes" id="UP001597568">
    <property type="component" value="Unassembled WGS sequence"/>
</dbReference>
<reference evidence="2" key="1">
    <citation type="journal article" date="2019" name="Int. J. Syst. Evol. Microbiol.">
        <title>The Global Catalogue of Microorganisms (GCM) 10K type strain sequencing project: providing services to taxonomists for standard genome sequencing and annotation.</title>
        <authorList>
            <consortium name="The Broad Institute Genomics Platform"/>
            <consortium name="The Broad Institute Genome Sequencing Center for Infectious Disease"/>
            <person name="Wu L."/>
            <person name="Ma J."/>
        </authorList>
    </citation>
    <scope>NUCLEOTIDE SEQUENCE [LARGE SCALE GENOMIC DNA]</scope>
    <source>
        <strain evidence="2">KCTC 33522</strain>
    </source>
</reference>
<organism evidence="1 2">
    <name type="scientific">Kurthia populi</name>
    <dbReference type="NCBI Taxonomy" id="1562132"/>
    <lineage>
        <taxon>Bacteria</taxon>
        <taxon>Bacillati</taxon>
        <taxon>Bacillota</taxon>
        <taxon>Bacilli</taxon>
        <taxon>Bacillales</taxon>
        <taxon>Caryophanaceae</taxon>
        <taxon>Kurthia</taxon>
    </lineage>
</organism>
<proteinExistence type="predicted"/>